<evidence type="ECO:0000313" key="3">
    <source>
        <dbReference type="Proteomes" id="UP000289738"/>
    </source>
</evidence>
<comment type="caution">
    <text evidence="2">The sequence shown here is derived from an EMBL/GenBank/DDBJ whole genome shotgun (WGS) entry which is preliminary data.</text>
</comment>
<reference evidence="2 3" key="1">
    <citation type="submission" date="2019-01" db="EMBL/GenBank/DDBJ databases">
        <title>Sequencing of cultivated peanut Arachis hypogaea provides insights into genome evolution and oil improvement.</title>
        <authorList>
            <person name="Chen X."/>
        </authorList>
    </citation>
    <scope>NUCLEOTIDE SEQUENCE [LARGE SCALE GENOMIC DNA]</scope>
    <source>
        <strain evidence="3">cv. Fuhuasheng</strain>
        <tissue evidence="2">Leaves</tissue>
    </source>
</reference>
<proteinExistence type="predicted"/>
<keyword evidence="1" id="KW-1133">Transmembrane helix</keyword>
<keyword evidence="1" id="KW-0472">Membrane</keyword>
<dbReference type="AlphaFoldDB" id="A0A445E3H8"/>
<dbReference type="Proteomes" id="UP000289738">
    <property type="component" value="Chromosome A03"/>
</dbReference>
<name>A0A445E3H8_ARAHY</name>
<sequence length="28" mass="3629">MYLTSMFHHFWYFNDLILTLFLVVFLMW</sequence>
<gene>
    <name evidence="2" type="ORF">Ahy_A03g016513</name>
</gene>
<dbReference type="EMBL" id="SDMP01000003">
    <property type="protein sequence ID" value="RYR69981.1"/>
    <property type="molecule type" value="Genomic_DNA"/>
</dbReference>
<evidence type="ECO:0000256" key="1">
    <source>
        <dbReference type="SAM" id="Phobius"/>
    </source>
</evidence>
<protein>
    <submittedName>
        <fullName evidence="2">Uncharacterized protein</fullName>
    </submittedName>
</protein>
<keyword evidence="3" id="KW-1185">Reference proteome</keyword>
<organism evidence="2 3">
    <name type="scientific">Arachis hypogaea</name>
    <name type="common">Peanut</name>
    <dbReference type="NCBI Taxonomy" id="3818"/>
    <lineage>
        <taxon>Eukaryota</taxon>
        <taxon>Viridiplantae</taxon>
        <taxon>Streptophyta</taxon>
        <taxon>Embryophyta</taxon>
        <taxon>Tracheophyta</taxon>
        <taxon>Spermatophyta</taxon>
        <taxon>Magnoliopsida</taxon>
        <taxon>eudicotyledons</taxon>
        <taxon>Gunneridae</taxon>
        <taxon>Pentapetalae</taxon>
        <taxon>rosids</taxon>
        <taxon>fabids</taxon>
        <taxon>Fabales</taxon>
        <taxon>Fabaceae</taxon>
        <taxon>Papilionoideae</taxon>
        <taxon>50 kb inversion clade</taxon>
        <taxon>dalbergioids sensu lato</taxon>
        <taxon>Dalbergieae</taxon>
        <taxon>Pterocarpus clade</taxon>
        <taxon>Arachis</taxon>
    </lineage>
</organism>
<keyword evidence="1" id="KW-0812">Transmembrane</keyword>
<evidence type="ECO:0000313" key="2">
    <source>
        <dbReference type="EMBL" id="RYR69981.1"/>
    </source>
</evidence>
<accession>A0A445E3H8</accession>
<feature type="transmembrane region" description="Helical" evidence="1">
    <location>
        <begin position="6"/>
        <end position="27"/>
    </location>
</feature>